<gene>
    <name evidence="9" type="ORF">EV670_2418</name>
</gene>
<feature type="region of interest" description="Disordered" evidence="6">
    <location>
        <begin position="1"/>
        <end position="41"/>
    </location>
</feature>
<evidence type="ECO:0000256" key="1">
    <source>
        <dbReference type="ARBA" id="ARBA00000085"/>
    </source>
</evidence>
<feature type="transmembrane region" description="Helical" evidence="7">
    <location>
        <begin position="340"/>
        <end position="363"/>
    </location>
</feature>
<dbReference type="Gene3D" id="1.20.5.1930">
    <property type="match status" value="1"/>
</dbReference>
<feature type="transmembrane region" description="Helical" evidence="7">
    <location>
        <begin position="282"/>
        <end position="301"/>
    </location>
</feature>
<evidence type="ECO:0000256" key="4">
    <source>
        <dbReference type="ARBA" id="ARBA00022777"/>
    </source>
</evidence>
<dbReference type="EC" id="2.7.13.3" evidence="2"/>
<evidence type="ECO:0000256" key="6">
    <source>
        <dbReference type="SAM" id="MobiDB-lite"/>
    </source>
</evidence>
<dbReference type="RefSeq" id="WP_130432380.1">
    <property type="nucleotide sequence ID" value="NZ_SHKP01000006.1"/>
</dbReference>
<evidence type="ECO:0000256" key="7">
    <source>
        <dbReference type="SAM" id="Phobius"/>
    </source>
</evidence>
<keyword evidence="7" id="KW-1133">Transmembrane helix</keyword>
<dbReference type="Gene3D" id="3.30.565.10">
    <property type="entry name" value="Histidine kinase-like ATPase, C-terminal domain"/>
    <property type="match status" value="1"/>
</dbReference>
<sequence length="769" mass="84197">MWTPPSRRRAAAAEASPLEAALSEEEDLEPDSRPIDSSTLEQWLPPGLRHPRWLGWRVRALLGAALLGCLMVVLLARALAAEPWLPGTWRAGTDGRLVLAASADEQLRPFIGQWLQSIGGADGRLTDVDAQLLTRSARWLTRDGDRAEATAQQHALAAALEGPRMQLVFGDGSELWFEPEARGFGGLGPLFWLIAALALVLYVVAMAVLLATPGVRNALFALIALSQCGNLLFIAIETSRGLGLPAEWIGGEAWLRTAFDLVAAAGFVHVSTLHPTRVPRATAIATVCWVLVLALALAMQRGALSGIWWWTQGACFGLGVVAIAVLGWSHHLQPHPFSLVLRRFGVVAVGTWALLTVAIATAADSPGIQQQIARIGSMAWVVFLASLLLLLPFLARSQQVLREFSLLAGISTIAFSLDLLFVSLFSFGAFSSIALTLFLSIGLYVALRQRLMSQLRGTGVLTMERLFERLYRMARDVERQPQQAGAQLLALLRELFEPLEALVAPRSSRSARISSDGSTLLVPVPDLSVASGRADQTLVLRFSRGGRRLFTEDDARLAERIVEQLRRAVAYDQAVERGRSEERSRLAQDLHDDIGARLLTLMYQASTPEQEDYIRHTLQDLKTLTRGLAVGNHRLSYALGEWKADVQHRLKAANIALDWQTRIDAEIELGVVQWSALTRVLRELVSNALAHAQATEIRVTVSYDRSVLELSVLDNGRGRAPQAWSAGLGVGGVRKRVKQLGGEVAWHEVESGGIECRVRLPRAVLQQRR</sequence>
<keyword evidence="4 9" id="KW-0418">Kinase</keyword>
<dbReference type="PANTHER" id="PTHR24421:SF10">
    <property type="entry name" value="NITRATE_NITRITE SENSOR PROTEIN NARQ"/>
    <property type="match status" value="1"/>
</dbReference>
<evidence type="ECO:0000256" key="5">
    <source>
        <dbReference type="ARBA" id="ARBA00023012"/>
    </source>
</evidence>
<dbReference type="InterPro" id="IPR005467">
    <property type="entry name" value="His_kinase_dom"/>
</dbReference>
<keyword evidence="7" id="KW-0812">Transmembrane</keyword>
<protein>
    <recommendedName>
        <fullName evidence="2">histidine kinase</fullName>
        <ecNumber evidence="2">2.7.13.3</ecNumber>
    </recommendedName>
</protein>
<feature type="transmembrane region" description="Helical" evidence="7">
    <location>
        <begin position="218"/>
        <end position="236"/>
    </location>
</feature>
<evidence type="ECO:0000256" key="2">
    <source>
        <dbReference type="ARBA" id="ARBA00012438"/>
    </source>
</evidence>
<evidence type="ECO:0000313" key="9">
    <source>
        <dbReference type="EMBL" id="RZT98016.1"/>
    </source>
</evidence>
<dbReference type="GO" id="GO:0000160">
    <property type="term" value="P:phosphorelay signal transduction system"/>
    <property type="evidence" value="ECO:0007669"/>
    <property type="project" value="UniProtKB-KW"/>
</dbReference>
<feature type="transmembrane region" description="Helical" evidence="7">
    <location>
        <begin position="58"/>
        <end position="80"/>
    </location>
</feature>
<feature type="transmembrane region" description="Helical" evidence="7">
    <location>
        <begin position="190"/>
        <end position="211"/>
    </location>
</feature>
<dbReference type="OrthoDB" id="8697484at2"/>
<dbReference type="CDD" id="cd16917">
    <property type="entry name" value="HATPase_UhpB-NarQ-NarX-like"/>
    <property type="match status" value="1"/>
</dbReference>
<name>A0A4Q7VNQ0_9BURK</name>
<keyword evidence="5" id="KW-0902">Two-component regulatory system</keyword>
<comment type="catalytic activity">
    <reaction evidence="1">
        <text>ATP + protein L-histidine = ADP + protein N-phospho-L-histidine.</text>
        <dbReference type="EC" id="2.7.13.3"/>
    </reaction>
</comment>
<dbReference type="PROSITE" id="PS50109">
    <property type="entry name" value="HIS_KIN"/>
    <property type="match status" value="1"/>
</dbReference>
<keyword evidence="7" id="KW-0472">Membrane</keyword>
<dbReference type="EMBL" id="SHKP01000006">
    <property type="protein sequence ID" value="RZT98016.1"/>
    <property type="molecule type" value="Genomic_DNA"/>
</dbReference>
<dbReference type="InterPro" id="IPR036890">
    <property type="entry name" value="HATPase_C_sf"/>
</dbReference>
<accession>A0A4Q7VNQ0</accession>
<dbReference type="Pfam" id="PF02518">
    <property type="entry name" value="HATPase_c"/>
    <property type="match status" value="1"/>
</dbReference>
<organism evidence="9 10">
    <name type="scientific">Rivibacter subsaxonicus</name>
    <dbReference type="NCBI Taxonomy" id="457575"/>
    <lineage>
        <taxon>Bacteria</taxon>
        <taxon>Pseudomonadati</taxon>
        <taxon>Pseudomonadota</taxon>
        <taxon>Betaproteobacteria</taxon>
        <taxon>Burkholderiales</taxon>
        <taxon>Rivibacter</taxon>
    </lineage>
</organism>
<proteinExistence type="predicted"/>
<feature type="transmembrane region" description="Helical" evidence="7">
    <location>
        <begin position="307"/>
        <end position="328"/>
    </location>
</feature>
<dbReference type="AlphaFoldDB" id="A0A4Q7VNQ0"/>
<evidence type="ECO:0000259" key="8">
    <source>
        <dbReference type="PROSITE" id="PS50109"/>
    </source>
</evidence>
<dbReference type="SMART" id="SM00387">
    <property type="entry name" value="HATPase_c"/>
    <property type="match status" value="1"/>
</dbReference>
<dbReference type="InterPro" id="IPR050482">
    <property type="entry name" value="Sensor_HK_TwoCompSys"/>
</dbReference>
<evidence type="ECO:0000313" key="10">
    <source>
        <dbReference type="Proteomes" id="UP000293671"/>
    </source>
</evidence>
<dbReference type="PANTHER" id="PTHR24421">
    <property type="entry name" value="NITRATE/NITRITE SENSOR PROTEIN NARX-RELATED"/>
    <property type="match status" value="1"/>
</dbReference>
<feature type="compositionally biased region" description="Basic residues" evidence="6">
    <location>
        <begin position="1"/>
        <end position="10"/>
    </location>
</feature>
<feature type="transmembrane region" description="Helical" evidence="7">
    <location>
        <begin position="375"/>
        <end position="395"/>
    </location>
</feature>
<dbReference type="Proteomes" id="UP000293671">
    <property type="component" value="Unassembled WGS sequence"/>
</dbReference>
<dbReference type="SUPFAM" id="SSF55874">
    <property type="entry name" value="ATPase domain of HSP90 chaperone/DNA topoisomerase II/histidine kinase"/>
    <property type="match status" value="1"/>
</dbReference>
<keyword evidence="10" id="KW-1185">Reference proteome</keyword>
<dbReference type="GO" id="GO:0004673">
    <property type="term" value="F:protein histidine kinase activity"/>
    <property type="evidence" value="ECO:0007669"/>
    <property type="project" value="UniProtKB-EC"/>
</dbReference>
<comment type="caution">
    <text evidence="9">The sequence shown here is derived from an EMBL/GenBank/DDBJ whole genome shotgun (WGS) entry which is preliminary data.</text>
</comment>
<keyword evidence="3" id="KW-0808">Transferase</keyword>
<dbReference type="InterPro" id="IPR003594">
    <property type="entry name" value="HATPase_dom"/>
</dbReference>
<feature type="compositionally biased region" description="Low complexity" evidence="6">
    <location>
        <begin position="12"/>
        <end position="21"/>
    </location>
</feature>
<evidence type="ECO:0000256" key="3">
    <source>
        <dbReference type="ARBA" id="ARBA00022679"/>
    </source>
</evidence>
<feature type="domain" description="Histidine kinase" evidence="8">
    <location>
        <begin position="677"/>
        <end position="764"/>
    </location>
</feature>
<reference evidence="9 10" key="1">
    <citation type="submission" date="2019-02" db="EMBL/GenBank/DDBJ databases">
        <title>Genomic Encyclopedia of Type Strains, Phase IV (KMG-IV): sequencing the most valuable type-strain genomes for metagenomic binning, comparative biology and taxonomic classification.</title>
        <authorList>
            <person name="Goeker M."/>
        </authorList>
    </citation>
    <scope>NUCLEOTIDE SEQUENCE [LARGE SCALE GENOMIC DNA]</scope>
    <source>
        <strain evidence="9 10">DSM 19570</strain>
    </source>
</reference>
<feature type="transmembrane region" description="Helical" evidence="7">
    <location>
        <begin position="427"/>
        <end position="447"/>
    </location>
</feature>